<organism evidence="2 3">
    <name type="scientific">Natrinema hispanicum</name>
    <dbReference type="NCBI Taxonomy" id="392421"/>
    <lineage>
        <taxon>Archaea</taxon>
        <taxon>Methanobacteriati</taxon>
        <taxon>Methanobacteriota</taxon>
        <taxon>Stenosarchaea group</taxon>
        <taxon>Halobacteria</taxon>
        <taxon>Halobacteriales</taxon>
        <taxon>Natrialbaceae</taxon>
        <taxon>Natrinema</taxon>
    </lineage>
</organism>
<evidence type="ECO:0000313" key="3">
    <source>
        <dbReference type="Proteomes" id="UP000324021"/>
    </source>
</evidence>
<evidence type="ECO:0000313" key="1">
    <source>
        <dbReference type="EMBL" id="SDD46190.1"/>
    </source>
</evidence>
<dbReference type="AlphaFoldDB" id="A0A1G6XZN9"/>
<dbReference type="RefSeq" id="WP_149782436.1">
    <property type="nucleotide sequence ID" value="NZ_FMZP01000024.1"/>
</dbReference>
<accession>A0A1G6XZN9</accession>
<protein>
    <submittedName>
        <fullName evidence="2">Predicted nucleic acid-binding protein, contains PIN domain</fullName>
    </submittedName>
</protein>
<gene>
    <name evidence="1" type="ORF">SAMN05192552_102421</name>
    <name evidence="2" type="ORF">SAMN05192552_10552</name>
</gene>
<dbReference type="EMBL" id="FMZP01000055">
    <property type="protein sequence ID" value="SDD83502.1"/>
    <property type="molecule type" value="Genomic_DNA"/>
</dbReference>
<dbReference type="InterPro" id="IPR021799">
    <property type="entry name" value="PIN-like_prokaryotic"/>
</dbReference>
<evidence type="ECO:0000313" key="2">
    <source>
        <dbReference type="EMBL" id="SDD83502.1"/>
    </source>
</evidence>
<dbReference type="EMBL" id="FMZP01000024">
    <property type="protein sequence ID" value="SDD46190.1"/>
    <property type="molecule type" value="Genomic_DNA"/>
</dbReference>
<dbReference type="Pfam" id="PF11848">
    <property type="entry name" value="DUF3368"/>
    <property type="match status" value="1"/>
</dbReference>
<proteinExistence type="predicted"/>
<reference evidence="2 3" key="1">
    <citation type="submission" date="2016-10" db="EMBL/GenBank/DDBJ databases">
        <authorList>
            <person name="Varghese N."/>
            <person name="Submissions S."/>
        </authorList>
    </citation>
    <scope>NUCLEOTIDE SEQUENCE [LARGE SCALE GENOMIC DNA]</scope>
    <source>
        <strain evidence="2 3">CDM_1</strain>
    </source>
</reference>
<sequence>MIVADTSALISLATAEVVDLVFAEFEVHTTSVIMQELEETAEYDDPHGQAAQNVLEQQAQFSVHTVDGEQFESSTIDQGEASCIRLEEQLEPAFLLTDDLRALPEIQTLTTAKVALSPIVLRALVKRGVLEPKNAQNRLEQIAKTRDWLGAPIYRRARQLLDE</sequence>
<name>A0A1G6XZN9_9EURY</name>
<dbReference type="Proteomes" id="UP000324021">
    <property type="component" value="Unassembled WGS sequence"/>
</dbReference>